<evidence type="ECO:0000313" key="3">
    <source>
        <dbReference type="Proteomes" id="UP001418444"/>
    </source>
</evidence>
<keyword evidence="3" id="KW-1185">Reference proteome</keyword>
<gene>
    <name evidence="2" type="ORF">GCM10022231_36520</name>
</gene>
<sequence length="51" mass="5423">MIVIGVILLIVGFVINFPIIWILGIITVVAGLALMAAGALGHAVGGRRYWY</sequence>
<evidence type="ECO:0000256" key="1">
    <source>
        <dbReference type="SAM" id="Phobius"/>
    </source>
</evidence>
<protein>
    <recommendedName>
        <fullName evidence="4">DUF3096 domain-containing protein</fullName>
    </recommendedName>
</protein>
<proteinExistence type="predicted"/>
<dbReference type="EMBL" id="BAAAZW010000019">
    <property type="protein sequence ID" value="GAA3971726.1"/>
    <property type="molecule type" value="Genomic_DNA"/>
</dbReference>
<evidence type="ECO:0008006" key="4">
    <source>
        <dbReference type="Google" id="ProtNLM"/>
    </source>
</evidence>
<dbReference type="Proteomes" id="UP001418444">
    <property type="component" value="Unassembled WGS sequence"/>
</dbReference>
<keyword evidence="1" id="KW-0472">Membrane</keyword>
<reference evidence="3" key="1">
    <citation type="journal article" date="2019" name="Int. J. Syst. Evol. Microbiol.">
        <title>The Global Catalogue of Microorganisms (GCM) 10K type strain sequencing project: providing services to taxonomists for standard genome sequencing and annotation.</title>
        <authorList>
            <consortium name="The Broad Institute Genomics Platform"/>
            <consortium name="The Broad Institute Genome Sequencing Center for Infectious Disease"/>
            <person name="Wu L."/>
            <person name="Ma J."/>
        </authorList>
    </citation>
    <scope>NUCLEOTIDE SEQUENCE [LARGE SCALE GENOMIC DNA]</scope>
    <source>
        <strain evidence="3">JCM 16923</strain>
    </source>
</reference>
<dbReference type="Pfam" id="PF19626">
    <property type="entry name" value="DUF6131"/>
    <property type="match status" value="1"/>
</dbReference>
<evidence type="ECO:0000313" key="2">
    <source>
        <dbReference type="EMBL" id="GAA3971726.1"/>
    </source>
</evidence>
<dbReference type="InterPro" id="IPR046134">
    <property type="entry name" value="DUF6131"/>
</dbReference>
<keyword evidence="1" id="KW-0812">Transmembrane</keyword>
<feature type="transmembrane region" description="Helical" evidence="1">
    <location>
        <begin position="6"/>
        <end position="39"/>
    </location>
</feature>
<keyword evidence="1" id="KW-1133">Transmembrane helix</keyword>
<organism evidence="2 3">
    <name type="scientific">Gordonia caeni</name>
    <dbReference type="NCBI Taxonomy" id="1007097"/>
    <lineage>
        <taxon>Bacteria</taxon>
        <taxon>Bacillati</taxon>
        <taxon>Actinomycetota</taxon>
        <taxon>Actinomycetes</taxon>
        <taxon>Mycobacteriales</taxon>
        <taxon>Gordoniaceae</taxon>
        <taxon>Gordonia</taxon>
    </lineage>
</organism>
<comment type="caution">
    <text evidence="2">The sequence shown here is derived from an EMBL/GenBank/DDBJ whole genome shotgun (WGS) entry which is preliminary data.</text>
</comment>
<dbReference type="RefSeq" id="WP_344786245.1">
    <property type="nucleotide sequence ID" value="NZ_BAAAZW010000019.1"/>
</dbReference>
<accession>A0ABP7PUY6</accession>
<name>A0ABP7PUY6_9ACTN</name>